<protein>
    <submittedName>
        <fullName evidence="2">Uncharacterized protein</fullName>
    </submittedName>
</protein>
<dbReference type="EMBL" id="CSBK01000130">
    <property type="protein sequence ID" value="COW98975.1"/>
    <property type="molecule type" value="Genomic_DNA"/>
</dbReference>
<evidence type="ECO:0000313" key="4">
    <source>
        <dbReference type="Proteomes" id="UP000039021"/>
    </source>
</evidence>
<dbReference type="EMBL" id="CFOH01000145">
    <property type="protein sequence ID" value="CFE48779.1"/>
    <property type="molecule type" value="Genomic_DNA"/>
</dbReference>
<dbReference type="AlphaFoldDB" id="A0A654ZZR3"/>
<name>A0A654ZZR3_MYCTX</name>
<proteinExistence type="predicted"/>
<gene>
    <name evidence="1" type="ORF">ERS007688_01204</name>
    <name evidence="3" type="ORF">ERS007739_00463</name>
    <name evidence="2" type="ORF">ERS027661_02180</name>
</gene>
<dbReference type="Proteomes" id="UP000046947">
    <property type="component" value="Unassembled WGS sequence"/>
</dbReference>
<evidence type="ECO:0000313" key="3">
    <source>
        <dbReference type="EMBL" id="COW98975.1"/>
    </source>
</evidence>
<evidence type="ECO:0000313" key="5">
    <source>
        <dbReference type="Proteomes" id="UP000046947"/>
    </source>
</evidence>
<evidence type="ECO:0000313" key="2">
    <source>
        <dbReference type="EMBL" id="CKR83312.1"/>
    </source>
</evidence>
<sequence>MTTGRSGGWRFAATTRITPITAAASAAAAISTARGGPSDSPVTCAATSLLSYTGAVRSRRQ</sequence>
<evidence type="ECO:0000313" key="1">
    <source>
        <dbReference type="EMBL" id="CFE48779.1"/>
    </source>
</evidence>
<dbReference type="Proteomes" id="UP000049023">
    <property type="component" value="Unassembled WGS sequence"/>
</dbReference>
<reference evidence="4 5" key="1">
    <citation type="submission" date="2015-03" db="EMBL/GenBank/DDBJ databases">
        <authorList>
            <consortium name="Pathogen Informatics"/>
        </authorList>
    </citation>
    <scope>NUCLEOTIDE SEQUENCE [LARGE SCALE GENOMIC DNA]</scope>
    <source>
        <strain evidence="2 6">Bir 187</strain>
        <strain evidence="1 5">H09601792</strain>
        <strain evidence="4">N09902308</strain>
    </source>
</reference>
<organism evidence="2 6">
    <name type="scientific">Mycobacterium tuberculosis</name>
    <dbReference type="NCBI Taxonomy" id="1773"/>
    <lineage>
        <taxon>Bacteria</taxon>
        <taxon>Bacillati</taxon>
        <taxon>Actinomycetota</taxon>
        <taxon>Actinomycetes</taxon>
        <taxon>Mycobacteriales</taxon>
        <taxon>Mycobacteriaceae</taxon>
        <taxon>Mycobacterium</taxon>
        <taxon>Mycobacterium tuberculosis complex</taxon>
    </lineage>
</organism>
<dbReference type="Proteomes" id="UP000039021">
    <property type="component" value="Unassembled WGS sequence"/>
</dbReference>
<reference evidence="3" key="2">
    <citation type="submission" date="2015-03" db="EMBL/GenBank/DDBJ databases">
        <authorList>
            <consortium name="Pathogen Informatics"/>
            <person name="Murphy D."/>
        </authorList>
    </citation>
    <scope>NUCLEOTIDE SEQUENCE</scope>
    <source>
        <strain evidence="3">N09902308</strain>
    </source>
</reference>
<evidence type="ECO:0000313" key="6">
    <source>
        <dbReference type="Proteomes" id="UP000049023"/>
    </source>
</evidence>
<accession>A0A654ZZR3</accession>
<dbReference type="EMBL" id="CNFU01000440">
    <property type="protein sequence ID" value="CKR83312.1"/>
    <property type="molecule type" value="Genomic_DNA"/>
</dbReference>